<comment type="caution">
    <text evidence="1">The sequence shown here is derived from an EMBL/GenBank/DDBJ whole genome shotgun (WGS) entry which is preliminary data.</text>
</comment>
<accession>A0ACB8FYB3</accession>
<evidence type="ECO:0000313" key="1">
    <source>
        <dbReference type="EMBL" id="KAH8012306.1"/>
    </source>
</evidence>
<protein>
    <submittedName>
        <fullName evidence="1">Uncharacterized protein</fullName>
    </submittedName>
</protein>
<evidence type="ECO:0000313" key="2">
    <source>
        <dbReference type="Proteomes" id="UP000827872"/>
    </source>
</evidence>
<organism evidence="1 2">
    <name type="scientific">Sphaerodactylus townsendi</name>
    <dbReference type="NCBI Taxonomy" id="933632"/>
    <lineage>
        <taxon>Eukaryota</taxon>
        <taxon>Metazoa</taxon>
        <taxon>Chordata</taxon>
        <taxon>Craniata</taxon>
        <taxon>Vertebrata</taxon>
        <taxon>Euteleostomi</taxon>
        <taxon>Lepidosauria</taxon>
        <taxon>Squamata</taxon>
        <taxon>Bifurcata</taxon>
        <taxon>Gekkota</taxon>
        <taxon>Sphaerodactylidae</taxon>
        <taxon>Sphaerodactylus</taxon>
    </lineage>
</organism>
<sequence>MGAEIHQCFASYAAMSQTEGLGEISQGLLLVLEKLKQFAGGSVKRCKDKNLEEAHQLLSAVSKGLWVLDRSHVLPLVKCVLALQMETTNNSSSFLRLEKLVATLSEGDEALVSEQLNQLMSSLVEHKEALSPGSLQTVCMFIEESMLGRSYWQNNLMQLLKCIAATFDSMSQEQISRNEQWCYITVKTCLQLFKLMPKEVAPLVWDGTGDSKALQSILGSLVHIVMGKAACRDIRMLAGTAVSMLVNTAPEPCRGAAAVLELYHLLNAGEGQFGMLSLPSRAWDSDGLERLVLTRGLLASCKREILSCLLDGTQQQACLLLDVLLPAVLILMEKQKDCLYYCFQVFTLWLQRFQESLDEIWKVKESRILDGNSRLLQELTQFLWNNAESPVEGVSDFIHSSFQHLLEIYSLECDHFKDTERPLYEQFLQRVLCLPWQAKARYVPLCAILPYLGPGKVLDTYKDLPQHLLSCLSTNHLCPAASDLYKTILQQQRKVWTEEQEDVSEEELARKWGQHWLPTLTCGLTSSNSFLQSNTSNYLLVWTLRLFPASYALLAEGFKGKDSTQIHAWVTLLNIQKTVTGVLPAGQETLERLSACLCAKEDNIRLAALSLLCSSPRTNQSLSVMDIQLLKELLPLNLNCDSSSFRQFLQASVKKALVRLRDSSLAALRQRMKNKECSTGEDLQSPVVRAVAADHPAVDKTMFLDTPVVQNLAFLPPSVFFIPFATLLTNLINCTDFVEWLLQLCASSLMSGSNFQRRKSALLLLAAVLETCTDSWSPERKKGQPPRNMAALLSRAKSKGCWDFFSRSNTLMLLSCLQDSTNEIRELAAELLVSYFPPAFPESIAVALFERALEAVSSPRVPEAEAGAVMMKTVFQKSDTCTLKRILAKQEQAVECQHLSFIEYLLGVLQVHISSAHRDLLQAAHSTPIHGVVLALRRCLLEVPAVVASMSEARLVQCWRDFLSRLVESVRDAVRLLLGMLQGKQASSCSQEAVAPSFADVGNAIGSLIQLGKDPGQEDEEDPILLSEEHSLVLTCCWVSVKEIGLLLGGLAEKILLLPPQVGCGPLLPLPVVKMASEGFQEILLRCRHWGAVEGCSVGFTKFCATLLSLPDLELQEVPKAILEQGLVLLSSPRSSSITRRAAGFPMLFLCILAGEGPTKSRPLLTHGCQTLLALASMPLSQDWNQTLDLPQVSAVHVLQTLVRGSELGAALRQYVTPMVILVLKALDSPSWAMRNAAIQLFGALTVRLLGQKRSRGDSHIHGGVSPEALFSLYPQLKHILLEELSSAVAASGELRDGKFPLCPALYAILTFLAKLQPSADGVNSSSRCFLEPLIGLAGNPIYAARVMAARALVPLVPAAEYGTLLLRLTSDLPQPGDAFSHNALHGQLLQIESVLAHALRVNHLSPDTLLSVTCQLEDRLWLVTSVQQCPLVRLAYLQVVSLLVGTSPCDFAQRVWVAVRGELDHSKPVEKAGLSHVQVGSVTFCQLAVRFLCNEGTRLASPETVHGVCSLLQKGSTDLQAAILTWVIEMEDRKNPDLMKELLLTLWEKLEEVLKGRTDCTFLKLYLEAFVHLNSNQCQFVSHKPFGPAYAASRGILLSMVESGDFSPEIQCLALCVLASLLTAGFEDLTLLERWCFIIERCSEPFSPEVLRMAAAKSLNIAGADMVWRAREDSSQSLCTMAVRLINVAISLLQDEDHEVRLEATIFASLVVQRQPPLGVSSPGGCALLHSNKGLVSLFHLLVEEFWVCPETFACLVHHLPSTDLSDTLADLEDKGAVSLYKEDEPNVYAEPAVLSQMLLPFLFWLLDRASASPRLWESIQAWLKATGPGLLTTLQHCMSWWSQDGSTSLHLKALGSQKMHVAVTALLVKAALVVHILEILEEKEQPSIEEIHYSSQDLKDTVLAAQKALAQHGMVVTVNVEIEQMGRQGYLGCVSVTS</sequence>
<name>A0ACB8FYB3_9SAUR</name>
<proteinExistence type="predicted"/>
<dbReference type="Proteomes" id="UP000827872">
    <property type="component" value="Linkage Group LG13"/>
</dbReference>
<keyword evidence="2" id="KW-1185">Reference proteome</keyword>
<gene>
    <name evidence="1" type="ORF">K3G42_016140</name>
</gene>
<dbReference type="EMBL" id="CM037626">
    <property type="protein sequence ID" value="KAH8012306.1"/>
    <property type="molecule type" value="Genomic_DNA"/>
</dbReference>
<reference evidence="1" key="1">
    <citation type="submission" date="2021-08" db="EMBL/GenBank/DDBJ databases">
        <title>The first chromosome-level gecko genome reveals the dynamic sex chromosomes of Neotropical dwarf geckos (Sphaerodactylidae: Sphaerodactylus).</title>
        <authorList>
            <person name="Pinto B.J."/>
            <person name="Keating S.E."/>
            <person name="Gamble T."/>
        </authorList>
    </citation>
    <scope>NUCLEOTIDE SEQUENCE</scope>
    <source>
        <strain evidence="1">TG3544</strain>
    </source>
</reference>